<keyword evidence="4" id="KW-1185">Reference proteome</keyword>
<feature type="region of interest" description="Disordered" evidence="2">
    <location>
        <begin position="159"/>
        <end position="210"/>
    </location>
</feature>
<organism evidence="3 4">
    <name type="scientific">Saponaria officinalis</name>
    <name type="common">Common soapwort</name>
    <name type="synonym">Lychnis saponaria</name>
    <dbReference type="NCBI Taxonomy" id="3572"/>
    <lineage>
        <taxon>Eukaryota</taxon>
        <taxon>Viridiplantae</taxon>
        <taxon>Streptophyta</taxon>
        <taxon>Embryophyta</taxon>
        <taxon>Tracheophyta</taxon>
        <taxon>Spermatophyta</taxon>
        <taxon>Magnoliopsida</taxon>
        <taxon>eudicotyledons</taxon>
        <taxon>Gunneridae</taxon>
        <taxon>Pentapetalae</taxon>
        <taxon>Caryophyllales</taxon>
        <taxon>Caryophyllaceae</taxon>
        <taxon>Caryophylleae</taxon>
        <taxon>Saponaria</taxon>
    </lineage>
</organism>
<protein>
    <submittedName>
        <fullName evidence="3">Uncharacterized protein</fullName>
    </submittedName>
</protein>
<gene>
    <name evidence="3" type="ORF">RND81_13G129900</name>
</gene>
<evidence type="ECO:0000313" key="3">
    <source>
        <dbReference type="EMBL" id="KAK9669436.1"/>
    </source>
</evidence>
<name>A0AAW1GXB9_SAPOF</name>
<comment type="caution">
    <text evidence="3">The sequence shown here is derived from an EMBL/GenBank/DDBJ whole genome shotgun (WGS) entry which is preliminary data.</text>
</comment>
<proteinExistence type="predicted"/>
<evidence type="ECO:0000256" key="2">
    <source>
        <dbReference type="SAM" id="MobiDB-lite"/>
    </source>
</evidence>
<feature type="compositionally biased region" description="Basic residues" evidence="2">
    <location>
        <begin position="176"/>
        <end position="198"/>
    </location>
</feature>
<feature type="coiled-coil region" evidence="1">
    <location>
        <begin position="98"/>
        <end position="130"/>
    </location>
</feature>
<reference evidence="3" key="1">
    <citation type="submission" date="2024-03" db="EMBL/GenBank/DDBJ databases">
        <title>WGS assembly of Saponaria officinalis var. Norfolk2.</title>
        <authorList>
            <person name="Jenkins J."/>
            <person name="Shu S."/>
            <person name="Grimwood J."/>
            <person name="Barry K."/>
            <person name="Goodstein D."/>
            <person name="Schmutz J."/>
            <person name="Leebens-Mack J."/>
            <person name="Osbourn A."/>
        </authorList>
    </citation>
    <scope>NUCLEOTIDE SEQUENCE [LARGE SCALE GENOMIC DNA]</scope>
    <source>
        <strain evidence="3">JIC</strain>
    </source>
</reference>
<dbReference type="EMBL" id="JBDFQZ010000013">
    <property type="protein sequence ID" value="KAK9669436.1"/>
    <property type="molecule type" value="Genomic_DNA"/>
</dbReference>
<dbReference type="Proteomes" id="UP001443914">
    <property type="component" value="Unassembled WGS sequence"/>
</dbReference>
<evidence type="ECO:0000313" key="4">
    <source>
        <dbReference type="Proteomes" id="UP001443914"/>
    </source>
</evidence>
<keyword evidence="1" id="KW-0175">Coiled coil</keyword>
<accession>A0AAW1GXB9</accession>
<dbReference type="AlphaFoldDB" id="A0AAW1GXB9"/>
<evidence type="ECO:0000256" key="1">
    <source>
        <dbReference type="SAM" id="Coils"/>
    </source>
</evidence>
<sequence>MRMDPRFWLEFDYGNKKFDYAVYDVDLMQLLDLIGELEAVALKQDVLIPAVYDMYYKGARGKKMYIRSDADLMSMFAHFKGKDTIKVWMEDTINSIDLFRLSSELKKVQREVEEKKKREAEERARIEREAAFVQPLGMEIPVVDVDTMDTEWVRVFSFEEDVDEEPAPQPSPQPAHQHHPRRKTTPRKSTTNHHRQRKTTSSQPTTQPHQ</sequence>
<feature type="compositionally biased region" description="Low complexity" evidence="2">
    <location>
        <begin position="199"/>
        <end position="210"/>
    </location>
</feature>